<dbReference type="EMBL" id="JASCIR010000036">
    <property type="protein sequence ID" value="MDI3389982.1"/>
    <property type="molecule type" value="Genomic_DNA"/>
</dbReference>
<evidence type="ECO:0000313" key="2">
    <source>
        <dbReference type="Proteomes" id="UP001224661"/>
    </source>
</evidence>
<comment type="caution">
    <text evidence="1">The sequence shown here is derived from an EMBL/GenBank/DDBJ whole genome shotgun (WGS) entry which is preliminary data.</text>
</comment>
<protein>
    <submittedName>
        <fullName evidence="1">Uncharacterized protein</fullName>
    </submittedName>
</protein>
<gene>
    <name evidence="1" type="ORF">QIS99_27875</name>
</gene>
<organism evidence="1 2">
    <name type="scientific">Streptomyces solicavernae</name>
    <dbReference type="NCBI Taxonomy" id="3043614"/>
    <lineage>
        <taxon>Bacteria</taxon>
        <taxon>Bacillati</taxon>
        <taxon>Actinomycetota</taxon>
        <taxon>Actinomycetes</taxon>
        <taxon>Kitasatosporales</taxon>
        <taxon>Streptomycetaceae</taxon>
        <taxon>Streptomyces</taxon>
    </lineage>
</organism>
<proteinExistence type="predicted"/>
<name>A0ABT6RZX1_9ACTN</name>
<keyword evidence="2" id="KW-1185">Reference proteome</keyword>
<sequence length="41" mass="4473">MDDFALYADVYGTLLVDAATRLRIELCAGRDAERAVVSRGV</sequence>
<dbReference type="Proteomes" id="UP001224661">
    <property type="component" value="Unassembled WGS sequence"/>
</dbReference>
<evidence type="ECO:0000313" key="1">
    <source>
        <dbReference type="EMBL" id="MDI3389982.1"/>
    </source>
</evidence>
<dbReference type="RefSeq" id="WP_282516460.1">
    <property type="nucleotide sequence ID" value="NZ_JASCIR010000036.1"/>
</dbReference>
<reference evidence="1 2" key="1">
    <citation type="submission" date="2023-05" db="EMBL/GenBank/DDBJ databases">
        <title>Draft genome sequence of Streptomyces sp. B-S-A8 isolated from a cave soil in Thailand.</title>
        <authorList>
            <person name="Chamroensaksri N."/>
            <person name="Muangham S."/>
        </authorList>
    </citation>
    <scope>NUCLEOTIDE SEQUENCE [LARGE SCALE GENOMIC DNA]</scope>
    <source>
        <strain evidence="1 2">B-S-A8</strain>
    </source>
</reference>
<accession>A0ABT6RZX1</accession>